<gene>
    <name evidence="5" type="ORF">H7995_15675</name>
</gene>
<dbReference type="GO" id="GO:0003677">
    <property type="term" value="F:DNA binding"/>
    <property type="evidence" value="ECO:0007669"/>
    <property type="project" value="UniProtKB-KW"/>
</dbReference>
<dbReference type="Gene3D" id="1.10.1660.10">
    <property type="match status" value="1"/>
</dbReference>
<keyword evidence="6" id="KW-1185">Reference proteome</keyword>
<dbReference type="SMART" id="SM00422">
    <property type="entry name" value="HTH_MERR"/>
    <property type="match status" value="1"/>
</dbReference>
<dbReference type="PROSITE" id="PS50937">
    <property type="entry name" value="HTH_MERR_2"/>
    <property type="match status" value="1"/>
</dbReference>
<dbReference type="AlphaFoldDB" id="A0A7X1KYC9"/>
<protein>
    <submittedName>
        <fullName evidence="5">MerR family transcriptional regulator</fullName>
    </submittedName>
</protein>
<name>A0A7X1KYC9_9PSED</name>
<dbReference type="PANTHER" id="PTHR30204">
    <property type="entry name" value="REDOX-CYCLING DRUG-SENSING TRANSCRIPTIONAL ACTIVATOR SOXR"/>
    <property type="match status" value="1"/>
</dbReference>
<evidence type="ECO:0000256" key="3">
    <source>
        <dbReference type="ARBA" id="ARBA00023163"/>
    </source>
</evidence>
<keyword evidence="1" id="KW-0805">Transcription regulation</keyword>
<dbReference type="EMBL" id="JACMYG010000015">
    <property type="protein sequence ID" value="MBC2691237.1"/>
    <property type="molecule type" value="Genomic_DNA"/>
</dbReference>
<accession>A0A7X1KYC9</accession>
<dbReference type="CDD" id="cd01104">
    <property type="entry name" value="HTH_MlrA-CarA"/>
    <property type="match status" value="1"/>
</dbReference>
<dbReference type="PANTHER" id="PTHR30204:SF67">
    <property type="entry name" value="HTH-TYPE TRANSCRIPTIONAL REGULATOR MLRA-RELATED"/>
    <property type="match status" value="1"/>
</dbReference>
<dbReference type="InterPro" id="IPR047057">
    <property type="entry name" value="MerR_fam"/>
</dbReference>
<keyword evidence="3" id="KW-0804">Transcription</keyword>
<comment type="caution">
    <text evidence="5">The sequence shown here is derived from an EMBL/GenBank/DDBJ whole genome shotgun (WGS) entry which is preliminary data.</text>
</comment>
<evidence type="ECO:0000313" key="6">
    <source>
        <dbReference type="Proteomes" id="UP000526003"/>
    </source>
</evidence>
<evidence type="ECO:0000313" key="5">
    <source>
        <dbReference type="EMBL" id="MBC2691237.1"/>
    </source>
</evidence>
<dbReference type="Proteomes" id="UP000526003">
    <property type="component" value="Unassembled WGS sequence"/>
</dbReference>
<evidence type="ECO:0000259" key="4">
    <source>
        <dbReference type="PROSITE" id="PS50937"/>
    </source>
</evidence>
<keyword evidence="2" id="KW-0238">DNA-binding</keyword>
<dbReference type="SUPFAM" id="SSF46955">
    <property type="entry name" value="Putative DNA-binding domain"/>
    <property type="match status" value="1"/>
</dbReference>
<sequence>MDIYTPMPVITESPEPLQAVDAISQEQMFPIREVARLTGVNPVTLRAWERRYGLIQPTRTESGHRLYSLTDIEQIRSILSWIARGVAVSKIGQLLARSQAAQVLSSIVPDSLVQADYAQWQGQVRTALSNYDDLELARIYGQVFSTYSLNVVFQDIFMPVWMQALQQKEIFGQTSEWVMLDAFLRSRVQQRLNLLRGSLPARVAVAAIDGHCHELELLLSALFLSGGEVGVRVLALGKPFEELTLVCEKIRPQALVLVSNRAPAADFTRRLNRLAMTLQCRLLLCGDASQLAQESLAGSSIGCLGNDGGLMRQRLQLFLGGTLDT</sequence>
<dbReference type="Pfam" id="PF13411">
    <property type="entry name" value="MerR_1"/>
    <property type="match status" value="1"/>
</dbReference>
<organism evidence="5 6">
    <name type="scientific">Pseudomonas kielensis</name>
    <dbReference type="NCBI Taxonomy" id="2762577"/>
    <lineage>
        <taxon>Bacteria</taxon>
        <taxon>Pseudomonadati</taxon>
        <taxon>Pseudomonadota</taxon>
        <taxon>Gammaproteobacteria</taxon>
        <taxon>Pseudomonadales</taxon>
        <taxon>Pseudomonadaceae</taxon>
        <taxon>Pseudomonas</taxon>
    </lineage>
</organism>
<proteinExistence type="predicted"/>
<dbReference type="InterPro" id="IPR000551">
    <property type="entry name" value="MerR-type_HTH_dom"/>
</dbReference>
<evidence type="ECO:0000256" key="2">
    <source>
        <dbReference type="ARBA" id="ARBA00023125"/>
    </source>
</evidence>
<evidence type="ECO:0000256" key="1">
    <source>
        <dbReference type="ARBA" id="ARBA00023015"/>
    </source>
</evidence>
<feature type="domain" description="HTH merR-type" evidence="4">
    <location>
        <begin position="28"/>
        <end position="97"/>
    </location>
</feature>
<reference evidence="5 6" key="1">
    <citation type="submission" date="2020-08" db="EMBL/GenBank/DDBJ databases">
        <title>Pseudomonas sp. nov.</title>
        <authorList>
            <person name="Gieschler S."/>
            <person name="Fiedler G."/>
            <person name="Brinks E."/>
            <person name="Boehnlein C."/>
            <person name="Franz C.M.A.P."/>
            <person name="Kabisch J."/>
        </authorList>
    </citation>
    <scope>NUCLEOTIDE SEQUENCE [LARGE SCALE GENOMIC DNA]</scope>
    <source>
        <strain evidence="5 6">MBT-1</strain>
    </source>
</reference>
<dbReference type="InterPro" id="IPR009061">
    <property type="entry name" value="DNA-bd_dom_put_sf"/>
</dbReference>
<dbReference type="GO" id="GO:0003700">
    <property type="term" value="F:DNA-binding transcription factor activity"/>
    <property type="evidence" value="ECO:0007669"/>
    <property type="project" value="InterPro"/>
</dbReference>